<dbReference type="RefSeq" id="WP_217160808.1">
    <property type="nucleotide sequence ID" value="NZ_VOMB01000026.1"/>
</dbReference>
<evidence type="ECO:0000313" key="8">
    <source>
        <dbReference type="Proteomes" id="UP000812982"/>
    </source>
</evidence>
<keyword evidence="6" id="KW-0460">Magnesium</keyword>
<protein>
    <recommendedName>
        <fullName evidence="6">Trehalose 6-phosphate phosphatase</fullName>
        <ecNumber evidence="6">3.1.3.12</ecNumber>
    </recommendedName>
</protein>
<sequence>MRELPADLKDALTRAAQAPTLLITSDFDGTLAPIVNNPADARPLPAAAQTLLALSELPGTATALISGRALTVLRDLSGMPEAVHMVGSHGAEFDSGFAHPIDRGLLDEITAELRAIAAERPGVAVETKPASVALHVRNAAPADAKAALAQAHAAAQGWDVQLTEGKAVLEFAVITTDKGEAIDILRDTHRAAVVIYFGDDVTDEKAFRRLRDGDVGVKVGPGETLAGYRVDEPEDVAAALKYVLDARRPPRTTSAETAFRQGNSE</sequence>
<gene>
    <name evidence="7" type="primary">otsB</name>
    <name evidence="7" type="ORF">FR943_23815</name>
</gene>
<dbReference type="Proteomes" id="UP000812982">
    <property type="component" value="Unassembled WGS sequence"/>
</dbReference>
<proteinExistence type="inferred from homology"/>
<dbReference type="GO" id="GO:0004805">
    <property type="term" value="F:trehalose-phosphatase activity"/>
    <property type="evidence" value="ECO:0007669"/>
    <property type="project" value="UniProtKB-EC"/>
</dbReference>
<dbReference type="PANTHER" id="PTHR43768">
    <property type="entry name" value="TREHALOSE 6-PHOSPHATE PHOSPHATASE"/>
    <property type="match status" value="1"/>
</dbReference>
<evidence type="ECO:0000256" key="1">
    <source>
        <dbReference type="ARBA" id="ARBA00000500"/>
    </source>
</evidence>
<evidence type="ECO:0000256" key="2">
    <source>
        <dbReference type="ARBA" id="ARBA00005199"/>
    </source>
</evidence>
<keyword evidence="6" id="KW-0479">Metal-binding</keyword>
<keyword evidence="8" id="KW-1185">Reference proteome</keyword>
<evidence type="ECO:0000256" key="3">
    <source>
        <dbReference type="ARBA" id="ARBA00008770"/>
    </source>
</evidence>
<comment type="cofactor">
    <cofactor evidence="6">
        <name>Mg(2+)</name>
        <dbReference type="ChEBI" id="CHEBI:18420"/>
    </cofactor>
</comment>
<dbReference type="Pfam" id="PF02358">
    <property type="entry name" value="Trehalose_PPase"/>
    <property type="match status" value="1"/>
</dbReference>
<organism evidence="7 8">
    <name type="scientific">[Mycobacterium] fortunisiensis</name>
    <dbReference type="NCBI Taxonomy" id="2600579"/>
    <lineage>
        <taxon>Bacteria</taxon>
        <taxon>Bacillati</taxon>
        <taxon>Actinomycetota</taxon>
        <taxon>Actinomycetes</taxon>
        <taxon>Mycobacteriales</taxon>
        <taxon>Mycobacteriaceae</taxon>
        <taxon>Mycolicibacterium</taxon>
    </lineage>
</organism>
<reference evidence="7 8" key="1">
    <citation type="journal article" date="2021" name="Sci. Rep.">
        <title>Phenotypic and genomic hallmarks of a novel, potentially pathogenic rapidly growing Mycobacterium species related to the Mycobacterium fortuitum complex.</title>
        <authorList>
            <person name="Gharbi R."/>
            <person name="Khanna V."/>
            <person name="Frigui W."/>
            <person name="Mhenni B."/>
            <person name="Brosch R."/>
            <person name="Mardassi H."/>
        </authorList>
    </citation>
    <scope>NUCLEOTIDE SEQUENCE [LARGE SCALE GENOMIC DNA]</scope>
    <source>
        <strain evidence="7 8">TNTM28</strain>
    </source>
</reference>
<dbReference type="CDD" id="cd01627">
    <property type="entry name" value="HAD_TPP"/>
    <property type="match status" value="1"/>
</dbReference>
<comment type="catalytic activity">
    <reaction evidence="1 6">
        <text>alpha,alpha-trehalose 6-phosphate + H2O = alpha,alpha-trehalose + phosphate</text>
        <dbReference type="Rhea" id="RHEA:23420"/>
        <dbReference type="ChEBI" id="CHEBI:15377"/>
        <dbReference type="ChEBI" id="CHEBI:16551"/>
        <dbReference type="ChEBI" id="CHEBI:43474"/>
        <dbReference type="ChEBI" id="CHEBI:58429"/>
        <dbReference type="EC" id="3.1.3.12"/>
    </reaction>
</comment>
<keyword evidence="4 6" id="KW-0378">Hydrolase</keyword>
<name>A0ABS6KT88_9MYCO</name>
<accession>A0ABS6KT88</accession>
<comment type="similarity">
    <text evidence="3 6">Belongs to the trehalose phosphatase family.</text>
</comment>
<dbReference type="EC" id="3.1.3.12" evidence="6"/>
<dbReference type="NCBIfam" id="TIGR01484">
    <property type="entry name" value="HAD-SF-IIB"/>
    <property type="match status" value="1"/>
</dbReference>
<evidence type="ECO:0000256" key="4">
    <source>
        <dbReference type="ARBA" id="ARBA00022801"/>
    </source>
</evidence>
<evidence type="ECO:0000256" key="5">
    <source>
        <dbReference type="ARBA" id="ARBA00024179"/>
    </source>
</evidence>
<dbReference type="PANTHER" id="PTHR43768:SF3">
    <property type="entry name" value="TREHALOSE 6-PHOSPHATE PHOSPHATASE"/>
    <property type="match status" value="1"/>
</dbReference>
<dbReference type="InterPro" id="IPR044651">
    <property type="entry name" value="OTSB-like"/>
</dbReference>
<dbReference type="InterPro" id="IPR006379">
    <property type="entry name" value="HAD-SF_hydro_IIB"/>
</dbReference>
<dbReference type="EMBL" id="VOMB01000026">
    <property type="protein sequence ID" value="MBU9766857.1"/>
    <property type="molecule type" value="Genomic_DNA"/>
</dbReference>
<comment type="function">
    <text evidence="5 6">Removes the phosphate from trehalose 6-phosphate to produce free trehalose.</text>
</comment>
<comment type="pathway">
    <text evidence="2 6">Glycan biosynthesis; trehalose biosynthesis.</text>
</comment>
<evidence type="ECO:0000256" key="6">
    <source>
        <dbReference type="RuleBase" id="RU361117"/>
    </source>
</evidence>
<evidence type="ECO:0000313" key="7">
    <source>
        <dbReference type="EMBL" id="MBU9766857.1"/>
    </source>
</evidence>
<comment type="caution">
    <text evidence="7">The sequence shown here is derived from an EMBL/GenBank/DDBJ whole genome shotgun (WGS) entry which is preliminary data.</text>
</comment>
<dbReference type="InterPro" id="IPR003337">
    <property type="entry name" value="Trehalose_PPase"/>
</dbReference>
<dbReference type="NCBIfam" id="TIGR00685">
    <property type="entry name" value="T6PP"/>
    <property type="match status" value="1"/>
</dbReference>